<protein>
    <submittedName>
        <fullName evidence="2">HNH endonuclease</fullName>
    </submittedName>
</protein>
<keyword evidence="2" id="KW-0378">Hydrolase</keyword>
<dbReference type="AlphaFoldDB" id="A0A930UBR3"/>
<proteinExistence type="predicted"/>
<dbReference type="GO" id="GO:0003676">
    <property type="term" value="F:nucleic acid binding"/>
    <property type="evidence" value="ECO:0007669"/>
    <property type="project" value="InterPro"/>
</dbReference>
<dbReference type="InterPro" id="IPR002711">
    <property type="entry name" value="HNH"/>
</dbReference>
<dbReference type="Proteomes" id="UP000646211">
    <property type="component" value="Unassembled WGS sequence"/>
</dbReference>
<dbReference type="InterPro" id="IPR003615">
    <property type="entry name" value="HNH_nuc"/>
</dbReference>
<dbReference type="InterPro" id="IPR052892">
    <property type="entry name" value="NA-targeting_endonuclease"/>
</dbReference>
<gene>
    <name evidence="2" type="ORF">IR213_11550</name>
</gene>
<evidence type="ECO:0000259" key="1">
    <source>
        <dbReference type="SMART" id="SM00507"/>
    </source>
</evidence>
<keyword evidence="3" id="KW-1185">Reference proteome</keyword>
<dbReference type="CDD" id="cd00085">
    <property type="entry name" value="HNHc"/>
    <property type="match status" value="1"/>
</dbReference>
<accession>A0A930UBR3</accession>
<dbReference type="EMBL" id="JADHEC010000026">
    <property type="protein sequence ID" value="MBF2709222.1"/>
    <property type="molecule type" value="Genomic_DNA"/>
</dbReference>
<dbReference type="PANTHER" id="PTHR33877:SF2">
    <property type="entry name" value="OS07G0170200 PROTEIN"/>
    <property type="match status" value="1"/>
</dbReference>
<dbReference type="GO" id="GO:0008270">
    <property type="term" value="F:zinc ion binding"/>
    <property type="evidence" value="ECO:0007669"/>
    <property type="project" value="InterPro"/>
</dbReference>
<sequence length="187" mass="21739">MTKTEFVFKDLMVKEHLFYAYANLAMAHTAVDKNQTKYDRFNYIIRSKLYKGLLTGTMNIRTLFDDEKVKLSVGTKCNYCNSTEQLALDHILAQKLGGKDIGDNLIYACKSCNSSKGKKDLMEWMIFKGEDFLPLMIIRRYLKLVITYCQENNLMDLKISEIELDKIPFKLVLIPVKYPTPDKLRLI</sequence>
<dbReference type="Gene3D" id="1.10.30.50">
    <property type="match status" value="1"/>
</dbReference>
<organism evidence="2 3">
    <name type="scientific">Flavobacterium soyangense</name>
    <dbReference type="NCBI Taxonomy" id="2023265"/>
    <lineage>
        <taxon>Bacteria</taxon>
        <taxon>Pseudomonadati</taxon>
        <taxon>Bacteroidota</taxon>
        <taxon>Flavobacteriia</taxon>
        <taxon>Flavobacteriales</taxon>
        <taxon>Flavobacteriaceae</taxon>
        <taxon>Flavobacterium</taxon>
    </lineage>
</organism>
<dbReference type="PANTHER" id="PTHR33877">
    <property type="entry name" value="SLL1193 PROTEIN"/>
    <property type="match status" value="1"/>
</dbReference>
<feature type="domain" description="HNH nuclease" evidence="1">
    <location>
        <begin position="68"/>
        <end position="114"/>
    </location>
</feature>
<name>A0A930UBR3_9FLAO</name>
<keyword evidence="2" id="KW-0540">Nuclease</keyword>
<dbReference type="GO" id="GO:0004519">
    <property type="term" value="F:endonuclease activity"/>
    <property type="evidence" value="ECO:0007669"/>
    <property type="project" value="UniProtKB-KW"/>
</dbReference>
<dbReference type="Pfam" id="PF01844">
    <property type="entry name" value="HNH"/>
    <property type="match status" value="1"/>
</dbReference>
<dbReference type="RefSeq" id="WP_194312464.1">
    <property type="nucleotide sequence ID" value="NZ_JADHEC010000026.1"/>
</dbReference>
<reference evidence="2" key="1">
    <citation type="submission" date="2020-11" db="EMBL/GenBank/DDBJ databases">
        <title>Genome of Flavobacterium soyangense.</title>
        <authorList>
            <person name="Liu Q."/>
            <person name="Xin Y.-H."/>
        </authorList>
    </citation>
    <scope>NUCLEOTIDE SEQUENCE</scope>
    <source>
        <strain evidence="2">CGMCC 1.13493</strain>
    </source>
</reference>
<comment type="caution">
    <text evidence="2">The sequence shown here is derived from an EMBL/GenBank/DDBJ whole genome shotgun (WGS) entry which is preliminary data.</text>
</comment>
<evidence type="ECO:0000313" key="3">
    <source>
        <dbReference type="Proteomes" id="UP000646211"/>
    </source>
</evidence>
<evidence type="ECO:0000313" key="2">
    <source>
        <dbReference type="EMBL" id="MBF2709222.1"/>
    </source>
</evidence>
<keyword evidence="2" id="KW-0255">Endonuclease</keyword>
<dbReference type="SMART" id="SM00507">
    <property type="entry name" value="HNHc"/>
    <property type="match status" value="1"/>
</dbReference>